<dbReference type="GO" id="GO:0005524">
    <property type="term" value="F:ATP binding"/>
    <property type="evidence" value="ECO:0007669"/>
    <property type="project" value="InterPro"/>
</dbReference>
<protein>
    <recommendedName>
        <fullName evidence="2">Protein kinase domain-containing protein</fullName>
    </recommendedName>
</protein>
<dbReference type="InterPro" id="IPR011009">
    <property type="entry name" value="Kinase-like_dom_sf"/>
</dbReference>
<feature type="region of interest" description="Disordered" evidence="1">
    <location>
        <begin position="1"/>
        <end position="69"/>
    </location>
</feature>
<keyword evidence="4" id="KW-1185">Reference proteome</keyword>
<name>A0A6G1J5D3_9PLEO</name>
<feature type="compositionally biased region" description="Low complexity" evidence="1">
    <location>
        <begin position="55"/>
        <end position="69"/>
    </location>
</feature>
<dbReference type="EMBL" id="MU005578">
    <property type="protein sequence ID" value="KAF2685722.1"/>
    <property type="molecule type" value="Genomic_DNA"/>
</dbReference>
<evidence type="ECO:0000313" key="4">
    <source>
        <dbReference type="Proteomes" id="UP000799291"/>
    </source>
</evidence>
<dbReference type="PANTHER" id="PTHR37171">
    <property type="entry name" value="SERINE/THREONINE-PROTEIN KINASE YRZF-RELATED"/>
    <property type="match status" value="1"/>
</dbReference>
<dbReference type="PANTHER" id="PTHR37171:SF1">
    <property type="entry name" value="SERINE_THREONINE-PROTEIN KINASE YRZF-RELATED"/>
    <property type="match status" value="1"/>
</dbReference>
<evidence type="ECO:0000256" key="1">
    <source>
        <dbReference type="SAM" id="MobiDB-lite"/>
    </source>
</evidence>
<dbReference type="InterPro" id="IPR000719">
    <property type="entry name" value="Prot_kinase_dom"/>
</dbReference>
<dbReference type="PROSITE" id="PS50011">
    <property type="entry name" value="PROTEIN_KINASE_DOM"/>
    <property type="match status" value="1"/>
</dbReference>
<sequence length="319" mass="35678">MSPVQLQRRYTPTSSPSCARPQDQHAASDEDPDSDTPSRRRPSPQRVSRAHTATNSSSSPSQSSRRGQNGQYCTQNCLLGLVTGGPLDMSCPNVRDHGQSHHQIDRHTFLVYIRQQLSSDLDTDCKPVSLPGACGVLFRVRLRSHGYTVAAKSTPIDFVPRLQHEAAVYDLLRPIQGIHVPVHLGNIDLATPYYYEGICELVHMMFLSFGGKRISQRLTTGNRPLITKQVDYSARAIHDLGVLHKDLEPRNILWNEETGRVMVIDFERAEVVKPRTVLGVISPNRKRKRATAASMAKQGVDDVFVRERRRATAELRGLT</sequence>
<dbReference type="Gene3D" id="1.10.510.10">
    <property type="entry name" value="Transferase(Phosphotransferase) domain 1"/>
    <property type="match status" value="1"/>
</dbReference>
<dbReference type="AlphaFoldDB" id="A0A6G1J5D3"/>
<gene>
    <name evidence="3" type="ORF">K458DRAFT_387680</name>
</gene>
<dbReference type="SUPFAM" id="SSF56112">
    <property type="entry name" value="Protein kinase-like (PK-like)"/>
    <property type="match status" value="1"/>
</dbReference>
<evidence type="ECO:0000259" key="2">
    <source>
        <dbReference type="PROSITE" id="PS50011"/>
    </source>
</evidence>
<accession>A0A6G1J5D3</accession>
<feature type="compositionally biased region" description="Polar residues" evidence="1">
    <location>
        <begin position="1"/>
        <end position="17"/>
    </location>
</feature>
<dbReference type="Pfam" id="PF06293">
    <property type="entry name" value="Kdo"/>
    <property type="match status" value="1"/>
</dbReference>
<proteinExistence type="predicted"/>
<dbReference type="InterPro" id="IPR052396">
    <property type="entry name" value="Meiotic_Drive_Suppr_Kinase"/>
</dbReference>
<feature type="domain" description="Protein kinase" evidence="2">
    <location>
        <begin position="123"/>
        <end position="319"/>
    </location>
</feature>
<dbReference type="OrthoDB" id="3944001at2759"/>
<organism evidence="3 4">
    <name type="scientific">Lentithecium fluviatile CBS 122367</name>
    <dbReference type="NCBI Taxonomy" id="1168545"/>
    <lineage>
        <taxon>Eukaryota</taxon>
        <taxon>Fungi</taxon>
        <taxon>Dikarya</taxon>
        <taxon>Ascomycota</taxon>
        <taxon>Pezizomycotina</taxon>
        <taxon>Dothideomycetes</taxon>
        <taxon>Pleosporomycetidae</taxon>
        <taxon>Pleosporales</taxon>
        <taxon>Massarineae</taxon>
        <taxon>Lentitheciaceae</taxon>
        <taxon>Lentithecium</taxon>
    </lineage>
</organism>
<dbReference type="Proteomes" id="UP000799291">
    <property type="component" value="Unassembled WGS sequence"/>
</dbReference>
<reference evidence="3" key="1">
    <citation type="journal article" date="2020" name="Stud. Mycol.">
        <title>101 Dothideomycetes genomes: a test case for predicting lifestyles and emergence of pathogens.</title>
        <authorList>
            <person name="Haridas S."/>
            <person name="Albert R."/>
            <person name="Binder M."/>
            <person name="Bloem J."/>
            <person name="Labutti K."/>
            <person name="Salamov A."/>
            <person name="Andreopoulos B."/>
            <person name="Baker S."/>
            <person name="Barry K."/>
            <person name="Bills G."/>
            <person name="Bluhm B."/>
            <person name="Cannon C."/>
            <person name="Castanera R."/>
            <person name="Culley D."/>
            <person name="Daum C."/>
            <person name="Ezra D."/>
            <person name="Gonzalez J."/>
            <person name="Henrissat B."/>
            <person name="Kuo A."/>
            <person name="Liang C."/>
            <person name="Lipzen A."/>
            <person name="Lutzoni F."/>
            <person name="Magnuson J."/>
            <person name="Mondo S."/>
            <person name="Nolan M."/>
            <person name="Ohm R."/>
            <person name="Pangilinan J."/>
            <person name="Park H.-J."/>
            <person name="Ramirez L."/>
            <person name="Alfaro M."/>
            <person name="Sun H."/>
            <person name="Tritt A."/>
            <person name="Yoshinaga Y."/>
            <person name="Zwiers L.-H."/>
            <person name="Turgeon B."/>
            <person name="Goodwin S."/>
            <person name="Spatafora J."/>
            <person name="Crous P."/>
            <person name="Grigoriev I."/>
        </authorList>
    </citation>
    <scope>NUCLEOTIDE SEQUENCE</scope>
    <source>
        <strain evidence="3">CBS 122367</strain>
    </source>
</reference>
<dbReference type="GO" id="GO:0004672">
    <property type="term" value="F:protein kinase activity"/>
    <property type="evidence" value="ECO:0007669"/>
    <property type="project" value="InterPro"/>
</dbReference>
<evidence type="ECO:0000313" key="3">
    <source>
        <dbReference type="EMBL" id="KAF2685722.1"/>
    </source>
</evidence>
<dbReference type="Gene3D" id="3.30.200.20">
    <property type="entry name" value="Phosphorylase Kinase, domain 1"/>
    <property type="match status" value="1"/>
</dbReference>